<organism evidence="2">
    <name type="scientific">marine sediment metagenome</name>
    <dbReference type="NCBI Taxonomy" id="412755"/>
    <lineage>
        <taxon>unclassified sequences</taxon>
        <taxon>metagenomes</taxon>
        <taxon>ecological metagenomes</taxon>
    </lineage>
</organism>
<feature type="non-terminal residue" evidence="2">
    <location>
        <position position="120"/>
    </location>
</feature>
<dbReference type="GO" id="GO:0016758">
    <property type="term" value="F:hexosyltransferase activity"/>
    <property type="evidence" value="ECO:0007669"/>
    <property type="project" value="UniProtKB-ARBA"/>
</dbReference>
<dbReference type="AlphaFoldDB" id="X0TZF0"/>
<dbReference type="PANTHER" id="PTHR22916">
    <property type="entry name" value="GLYCOSYLTRANSFERASE"/>
    <property type="match status" value="1"/>
</dbReference>
<comment type="caution">
    <text evidence="2">The sequence shown here is derived from an EMBL/GenBank/DDBJ whole genome shotgun (WGS) entry which is preliminary data.</text>
</comment>
<evidence type="ECO:0000313" key="2">
    <source>
        <dbReference type="EMBL" id="GAF93522.1"/>
    </source>
</evidence>
<dbReference type="SUPFAM" id="SSF53448">
    <property type="entry name" value="Nucleotide-diphospho-sugar transferases"/>
    <property type="match status" value="1"/>
</dbReference>
<name>X0TZF0_9ZZZZ</name>
<dbReference type="EMBL" id="BARS01017037">
    <property type="protein sequence ID" value="GAF93522.1"/>
    <property type="molecule type" value="Genomic_DNA"/>
</dbReference>
<dbReference type="Gene3D" id="3.90.550.10">
    <property type="entry name" value="Spore Coat Polysaccharide Biosynthesis Protein SpsA, Chain A"/>
    <property type="match status" value="1"/>
</dbReference>
<sequence length="120" mass="14174">MQDWELFVLDDAGTDGTRDIIEKYSRMDERIKAYYFQDNKGPYVRRNFAIQRCNSDFIVIQDADDIMCPAKLEILYNEITRDKRLGIVGSFYRTFLDEFRGLEYTDSHDLSLEHNEVAAK</sequence>
<feature type="domain" description="Glycosyltransferase 2-like" evidence="1">
    <location>
        <begin position="2"/>
        <end position="100"/>
    </location>
</feature>
<dbReference type="InterPro" id="IPR001173">
    <property type="entry name" value="Glyco_trans_2-like"/>
</dbReference>
<gene>
    <name evidence="2" type="ORF">S01H1_27927</name>
</gene>
<proteinExistence type="predicted"/>
<dbReference type="PANTHER" id="PTHR22916:SF3">
    <property type="entry name" value="UDP-GLCNAC:BETAGAL BETA-1,3-N-ACETYLGLUCOSAMINYLTRANSFERASE-LIKE PROTEIN 1"/>
    <property type="match status" value="1"/>
</dbReference>
<reference evidence="2" key="1">
    <citation type="journal article" date="2014" name="Front. Microbiol.">
        <title>High frequency of phylogenetically diverse reductive dehalogenase-homologous genes in deep subseafloor sedimentary metagenomes.</title>
        <authorList>
            <person name="Kawai M."/>
            <person name="Futagami T."/>
            <person name="Toyoda A."/>
            <person name="Takaki Y."/>
            <person name="Nishi S."/>
            <person name="Hori S."/>
            <person name="Arai W."/>
            <person name="Tsubouchi T."/>
            <person name="Morono Y."/>
            <person name="Uchiyama I."/>
            <person name="Ito T."/>
            <person name="Fujiyama A."/>
            <person name="Inagaki F."/>
            <person name="Takami H."/>
        </authorList>
    </citation>
    <scope>NUCLEOTIDE SEQUENCE</scope>
    <source>
        <strain evidence="2">Expedition CK06-06</strain>
    </source>
</reference>
<dbReference type="InterPro" id="IPR029044">
    <property type="entry name" value="Nucleotide-diphossugar_trans"/>
</dbReference>
<evidence type="ECO:0000259" key="1">
    <source>
        <dbReference type="Pfam" id="PF00535"/>
    </source>
</evidence>
<dbReference type="Pfam" id="PF00535">
    <property type="entry name" value="Glycos_transf_2"/>
    <property type="match status" value="1"/>
</dbReference>
<accession>X0TZF0</accession>
<protein>
    <recommendedName>
        <fullName evidence="1">Glycosyltransferase 2-like domain-containing protein</fullName>
    </recommendedName>
</protein>
<dbReference type="CDD" id="cd00761">
    <property type="entry name" value="Glyco_tranf_GTA_type"/>
    <property type="match status" value="1"/>
</dbReference>